<dbReference type="PIRSF" id="PIRSF001771">
    <property type="entry name" value="Cyclin_A_B_D_E"/>
    <property type="match status" value="1"/>
</dbReference>
<evidence type="ECO:0000259" key="8">
    <source>
        <dbReference type="SMART" id="SM01332"/>
    </source>
</evidence>
<dbReference type="AlphaFoldDB" id="A0AA38G638"/>
<dbReference type="InterPro" id="IPR046965">
    <property type="entry name" value="Cyclin_A/B-like"/>
</dbReference>
<keyword evidence="10" id="KW-1185">Reference proteome</keyword>
<dbReference type="EMBL" id="JAHRHJ020000005">
    <property type="protein sequence ID" value="KAH9315973.1"/>
    <property type="molecule type" value="Genomic_DNA"/>
</dbReference>
<dbReference type="GO" id="GO:0051301">
    <property type="term" value="P:cell division"/>
    <property type="evidence" value="ECO:0007669"/>
    <property type="project" value="UniProtKB-KW"/>
</dbReference>
<proteinExistence type="inferred from homology"/>
<evidence type="ECO:0000313" key="10">
    <source>
        <dbReference type="Proteomes" id="UP000824469"/>
    </source>
</evidence>
<feature type="domain" description="Cyclin-like" evidence="7">
    <location>
        <begin position="385"/>
        <end position="467"/>
    </location>
</feature>
<evidence type="ECO:0008006" key="11">
    <source>
        <dbReference type="Google" id="ProtNLM"/>
    </source>
</evidence>
<evidence type="ECO:0000256" key="3">
    <source>
        <dbReference type="ARBA" id="ARBA00023127"/>
    </source>
</evidence>
<dbReference type="InterPro" id="IPR004367">
    <property type="entry name" value="Cyclin_C-dom"/>
</dbReference>
<keyword evidence="4" id="KW-0131">Cell cycle</keyword>
<evidence type="ECO:0000256" key="4">
    <source>
        <dbReference type="ARBA" id="ARBA00023306"/>
    </source>
</evidence>
<dbReference type="SMART" id="SM01332">
    <property type="entry name" value="Cyclin_C"/>
    <property type="match status" value="1"/>
</dbReference>
<evidence type="ECO:0000256" key="6">
    <source>
        <dbReference type="SAM" id="MobiDB-lite"/>
    </source>
</evidence>
<feature type="compositionally biased region" description="Polar residues" evidence="6">
    <location>
        <begin position="16"/>
        <end position="36"/>
    </location>
</feature>
<gene>
    <name evidence="9" type="ORF">KI387_024600</name>
</gene>
<protein>
    <recommendedName>
        <fullName evidence="11">Cyclin N-terminal domain-containing protein</fullName>
    </recommendedName>
</protein>
<evidence type="ECO:0000259" key="7">
    <source>
        <dbReference type="SMART" id="SM00385"/>
    </source>
</evidence>
<dbReference type="InterPro" id="IPR013763">
    <property type="entry name" value="Cyclin-like_dom"/>
</dbReference>
<dbReference type="InterPro" id="IPR048258">
    <property type="entry name" value="Cyclins_cyclin-box"/>
</dbReference>
<dbReference type="GO" id="GO:0010332">
    <property type="term" value="P:response to gamma radiation"/>
    <property type="evidence" value="ECO:0007669"/>
    <property type="project" value="UniProtKB-ARBA"/>
</dbReference>
<dbReference type="PANTHER" id="PTHR10177">
    <property type="entry name" value="CYCLINS"/>
    <property type="match status" value="1"/>
</dbReference>
<evidence type="ECO:0000256" key="1">
    <source>
        <dbReference type="ARBA" id="ARBA00006955"/>
    </source>
</evidence>
<feature type="region of interest" description="Disordered" evidence="6">
    <location>
        <begin position="1"/>
        <end position="75"/>
    </location>
</feature>
<keyword evidence="2" id="KW-0132">Cell division</keyword>
<dbReference type="Proteomes" id="UP000824469">
    <property type="component" value="Unassembled WGS sequence"/>
</dbReference>
<reference evidence="9 10" key="1">
    <citation type="journal article" date="2021" name="Nat. Plants">
        <title>The Taxus genome provides insights into paclitaxel biosynthesis.</title>
        <authorList>
            <person name="Xiong X."/>
            <person name="Gou J."/>
            <person name="Liao Q."/>
            <person name="Li Y."/>
            <person name="Zhou Q."/>
            <person name="Bi G."/>
            <person name="Li C."/>
            <person name="Du R."/>
            <person name="Wang X."/>
            <person name="Sun T."/>
            <person name="Guo L."/>
            <person name="Liang H."/>
            <person name="Lu P."/>
            <person name="Wu Y."/>
            <person name="Zhang Z."/>
            <person name="Ro D.K."/>
            <person name="Shang Y."/>
            <person name="Huang S."/>
            <person name="Yan J."/>
        </authorList>
    </citation>
    <scope>NUCLEOTIDE SEQUENCE [LARGE SCALE GENOMIC DNA]</scope>
    <source>
        <strain evidence="9">Ta-2019</strain>
    </source>
</reference>
<feature type="non-terminal residue" evidence="9">
    <location>
        <position position="502"/>
    </location>
</feature>
<dbReference type="GO" id="GO:0016538">
    <property type="term" value="F:cyclin-dependent protein serine/threonine kinase regulator activity"/>
    <property type="evidence" value="ECO:0007669"/>
    <property type="project" value="InterPro"/>
</dbReference>
<feature type="domain" description="Cyclin-like" evidence="7">
    <location>
        <begin position="288"/>
        <end position="372"/>
    </location>
</feature>
<dbReference type="GO" id="GO:0044772">
    <property type="term" value="P:mitotic cell cycle phase transition"/>
    <property type="evidence" value="ECO:0007669"/>
    <property type="project" value="InterPro"/>
</dbReference>
<name>A0AA38G638_TAXCH</name>
<dbReference type="Pfam" id="PF02984">
    <property type="entry name" value="Cyclin_C"/>
    <property type="match status" value="1"/>
</dbReference>
<dbReference type="Pfam" id="PF00134">
    <property type="entry name" value="Cyclin_N"/>
    <property type="match status" value="1"/>
</dbReference>
<dbReference type="InterPro" id="IPR006671">
    <property type="entry name" value="Cyclin_N"/>
</dbReference>
<evidence type="ECO:0000256" key="5">
    <source>
        <dbReference type="RuleBase" id="RU000383"/>
    </source>
</evidence>
<dbReference type="InterPro" id="IPR039361">
    <property type="entry name" value="Cyclin"/>
</dbReference>
<comment type="similarity">
    <text evidence="1">Belongs to the cyclin family. Cyclin AB subfamily.</text>
</comment>
<feature type="domain" description="Cyclin C-terminal" evidence="8">
    <location>
        <begin position="381"/>
        <end position="498"/>
    </location>
</feature>
<evidence type="ECO:0000313" key="9">
    <source>
        <dbReference type="EMBL" id="KAH9315973.1"/>
    </source>
</evidence>
<dbReference type="OMA" id="YCSSMIA"/>
<keyword evidence="3 5" id="KW-0195">Cyclin</keyword>
<evidence type="ECO:0000256" key="2">
    <source>
        <dbReference type="ARBA" id="ARBA00022618"/>
    </source>
</evidence>
<dbReference type="SMART" id="SM00385">
    <property type="entry name" value="CYCLIN"/>
    <property type="match status" value="2"/>
</dbReference>
<comment type="caution">
    <text evidence="9">The sequence shown here is derived from an EMBL/GenBank/DDBJ whole genome shotgun (WGS) entry which is preliminary data.</text>
</comment>
<accession>A0AA38G638</accession>
<dbReference type="PROSITE" id="PS00292">
    <property type="entry name" value="CYCLINS"/>
    <property type="match status" value="1"/>
</dbReference>
<dbReference type="CDD" id="cd20567">
    <property type="entry name" value="CYCLIN_AtCycB-like_rpt1"/>
    <property type="match status" value="1"/>
</dbReference>
<dbReference type="SUPFAM" id="SSF47954">
    <property type="entry name" value="Cyclin-like"/>
    <property type="match status" value="2"/>
</dbReference>
<dbReference type="FunFam" id="1.10.472.10:FF:000032">
    <property type="entry name" value="G2/mitotic-specific cyclin-1"/>
    <property type="match status" value="1"/>
</dbReference>
<sequence length="502" mass="56571">AQNQKAFKGEARNRKTSQAEARNQKTSQAEVNNRKASQAEVHNRKASQAEVRNRKTSQAEVHNRKASQAEVHNHKISQANNRIVLADIGNTVGDINGRFNFTKKEINGKAGPQGRRPITRSYRAQLLANTRVVATNGIAATDKHSKAEVVNINKQGRTKKSDDIPPTIVDVGDGTGDKTVVAEHTPRVKAAGNRNVRAVTTKGRPLTLTATLTARSEAFCCRYCAEKTEAEVLLPNIDKRDHGNQLAVVEYVEDIYKFYREMESQSCVPDYMPSQSEITEEMRAIVIDWLIEVHTILELTSETLFLTINVLDRYLSIESVSQRKLQLVGITAMLLASKYEEIWPPEMEDFVCISRQRYNRQQILTEEKTMLNKLKFHLTVPTPFVFVIRFLKAAGSDSQMENVAFFLLELSLLQYTMTKFRPSLLAAAAVFTAQCVLKKQTIWNDTLKRHTGYSEADLKECAKLMIEYHQISEQKENGMVHKKYSLTKFGSVALISPAQLPA</sequence>
<dbReference type="Gene3D" id="1.10.472.10">
    <property type="entry name" value="Cyclin-like"/>
    <property type="match status" value="2"/>
</dbReference>
<dbReference type="InterPro" id="IPR036915">
    <property type="entry name" value="Cyclin-like_sf"/>
</dbReference>
<organism evidence="9 10">
    <name type="scientific">Taxus chinensis</name>
    <name type="common">Chinese yew</name>
    <name type="synonym">Taxus wallichiana var. chinensis</name>
    <dbReference type="NCBI Taxonomy" id="29808"/>
    <lineage>
        <taxon>Eukaryota</taxon>
        <taxon>Viridiplantae</taxon>
        <taxon>Streptophyta</taxon>
        <taxon>Embryophyta</taxon>
        <taxon>Tracheophyta</taxon>
        <taxon>Spermatophyta</taxon>
        <taxon>Pinopsida</taxon>
        <taxon>Pinidae</taxon>
        <taxon>Conifers II</taxon>
        <taxon>Cupressales</taxon>
        <taxon>Taxaceae</taxon>
        <taxon>Taxus</taxon>
    </lineage>
</organism>